<dbReference type="Proteomes" id="UP000661696">
    <property type="component" value="Unassembled WGS sequence"/>
</dbReference>
<gene>
    <name evidence="2" type="ORF">JET18_12855</name>
</gene>
<evidence type="ECO:0008006" key="4">
    <source>
        <dbReference type="Google" id="ProtNLM"/>
    </source>
</evidence>
<dbReference type="RefSeq" id="WP_202091634.1">
    <property type="nucleotide sequence ID" value="NZ_JAELVM010000002.1"/>
</dbReference>
<name>A0ABS1QGK2_9FLAO</name>
<accession>A0ABS1QGK2</accession>
<evidence type="ECO:0000256" key="1">
    <source>
        <dbReference type="SAM" id="SignalP"/>
    </source>
</evidence>
<sequence length="273" mass="28895">MTLLKHFGFYLFFISTTTLAQVGISTPNPQGTFHVDGNKNNSQSGIPSADQMADDFVVTKTGNVGVGTLSPSVKLDISTSGTPASPVAGIKITDGQQGKSKVLTSDENGVGSWKRQSLELVVGTMGAGYNLHFVSDFFYSQTGSSITLPPGKWLVTVNLLAVNNQNAVLDADDYIWFRSTFSDSQLTASKSPDIIGTADKVSGMLQGPVPANALKYNIANGQVVINNQSQTAKTYWLIVGTAEVIGSPNPSVYLDRLGGSTWGENIISAVPIQ</sequence>
<comment type="caution">
    <text evidence="2">The sequence shown here is derived from an EMBL/GenBank/DDBJ whole genome shotgun (WGS) entry which is preliminary data.</text>
</comment>
<proteinExistence type="predicted"/>
<dbReference type="EMBL" id="JAELVM010000002">
    <property type="protein sequence ID" value="MBL1221733.1"/>
    <property type="molecule type" value="Genomic_DNA"/>
</dbReference>
<reference evidence="2 3" key="1">
    <citation type="submission" date="2020-12" db="EMBL/GenBank/DDBJ databases">
        <title>Chryseobacterium endoalhailicus sp. nov., isolated from seed of leguminous plant.</title>
        <authorList>
            <person name="Zhang X."/>
        </authorList>
    </citation>
    <scope>NUCLEOTIDE SEQUENCE [LARGE SCALE GENOMIC DNA]</scope>
    <source>
        <strain evidence="2 3">L7</strain>
    </source>
</reference>
<keyword evidence="1" id="KW-0732">Signal</keyword>
<evidence type="ECO:0000313" key="3">
    <source>
        <dbReference type="Proteomes" id="UP000661696"/>
    </source>
</evidence>
<protein>
    <recommendedName>
        <fullName evidence="4">WxL domain-containing protein</fullName>
    </recommendedName>
</protein>
<evidence type="ECO:0000313" key="2">
    <source>
        <dbReference type="EMBL" id="MBL1221733.1"/>
    </source>
</evidence>
<feature type="signal peptide" evidence="1">
    <location>
        <begin position="1"/>
        <end position="20"/>
    </location>
</feature>
<keyword evidence="3" id="KW-1185">Reference proteome</keyword>
<organism evidence="2 3">
    <name type="scientific">Chryseobacterium endalhagicum</name>
    <dbReference type="NCBI Taxonomy" id="2797638"/>
    <lineage>
        <taxon>Bacteria</taxon>
        <taxon>Pseudomonadati</taxon>
        <taxon>Bacteroidota</taxon>
        <taxon>Flavobacteriia</taxon>
        <taxon>Flavobacteriales</taxon>
        <taxon>Weeksellaceae</taxon>
        <taxon>Chryseobacterium group</taxon>
        <taxon>Chryseobacterium</taxon>
    </lineage>
</organism>
<feature type="chain" id="PRO_5047250415" description="WxL domain-containing protein" evidence="1">
    <location>
        <begin position="21"/>
        <end position="273"/>
    </location>
</feature>